<gene>
    <name evidence="1" type="ORF">SDC9_208867</name>
</gene>
<evidence type="ECO:0000313" key="1">
    <source>
        <dbReference type="EMBL" id="MPN61133.1"/>
    </source>
</evidence>
<dbReference type="AlphaFoldDB" id="A0A645JNF2"/>
<sequence length="169" mass="18692">MYIQHRKNVVLYFFFQALQVRVTVQALRVGQFHPDFQPVHIIFVENDDLVMRADLLHTHQHGFDLGGEHVHPADDQHIVRPAHHLPHACAGTAASAGAFHQHGDVLGTVAQHGQGLLGQAGDYQLPGLADGQHFPGVRVDDFGNKMVVRNMHPVFHIAFARIPGPDHLG</sequence>
<name>A0A645JNF2_9ZZZZ</name>
<accession>A0A645JNF2</accession>
<protein>
    <submittedName>
        <fullName evidence="1">Uncharacterized protein</fullName>
    </submittedName>
</protein>
<reference evidence="1" key="1">
    <citation type="submission" date="2019-08" db="EMBL/GenBank/DDBJ databases">
        <authorList>
            <person name="Kucharzyk K."/>
            <person name="Murdoch R.W."/>
            <person name="Higgins S."/>
            <person name="Loffler F."/>
        </authorList>
    </citation>
    <scope>NUCLEOTIDE SEQUENCE</scope>
</reference>
<comment type="caution">
    <text evidence="1">The sequence shown here is derived from an EMBL/GenBank/DDBJ whole genome shotgun (WGS) entry which is preliminary data.</text>
</comment>
<proteinExistence type="predicted"/>
<dbReference type="EMBL" id="VSSQ01137317">
    <property type="protein sequence ID" value="MPN61133.1"/>
    <property type="molecule type" value="Genomic_DNA"/>
</dbReference>
<organism evidence="1">
    <name type="scientific">bioreactor metagenome</name>
    <dbReference type="NCBI Taxonomy" id="1076179"/>
    <lineage>
        <taxon>unclassified sequences</taxon>
        <taxon>metagenomes</taxon>
        <taxon>ecological metagenomes</taxon>
    </lineage>
</organism>